<organism evidence="2 3">
    <name type="scientific">Lysinibacillus xylanilyticus</name>
    <dbReference type="NCBI Taxonomy" id="582475"/>
    <lineage>
        <taxon>Bacteria</taxon>
        <taxon>Bacillati</taxon>
        <taxon>Bacillota</taxon>
        <taxon>Bacilli</taxon>
        <taxon>Bacillales</taxon>
        <taxon>Bacillaceae</taxon>
        <taxon>Lysinibacillus</taxon>
    </lineage>
</organism>
<feature type="compositionally biased region" description="Basic and acidic residues" evidence="1">
    <location>
        <begin position="261"/>
        <end position="272"/>
    </location>
</feature>
<evidence type="ECO:0000313" key="3">
    <source>
        <dbReference type="Proteomes" id="UP000037326"/>
    </source>
</evidence>
<accession>A0A0K9FB72</accession>
<dbReference type="InterPro" id="IPR036390">
    <property type="entry name" value="WH_DNA-bd_sf"/>
</dbReference>
<dbReference type="Proteomes" id="UP000037326">
    <property type="component" value="Unassembled WGS sequence"/>
</dbReference>
<feature type="region of interest" description="Disordered" evidence="1">
    <location>
        <begin position="109"/>
        <end position="128"/>
    </location>
</feature>
<proteinExistence type="predicted"/>
<dbReference type="GeneID" id="96601646"/>
<evidence type="ECO:0000256" key="1">
    <source>
        <dbReference type="SAM" id="MobiDB-lite"/>
    </source>
</evidence>
<dbReference type="EMBL" id="LFXJ01000005">
    <property type="protein sequence ID" value="KMY31710.1"/>
    <property type="molecule type" value="Genomic_DNA"/>
</dbReference>
<evidence type="ECO:0000313" key="2">
    <source>
        <dbReference type="EMBL" id="KMY31710.1"/>
    </source>
</evidence>
<dbReference type="AlphaFoldDB" id="A0A0K9FB72"/>
<dbReference type="SUPFAM" id="SSF46785">
    <property type="entry name" value="Winged helix' DNA-binding domain"/>
    <property type="match status" value="1"/>
</dbReference>
<reference evidence="3" key="1">
    <citation type="submission" date="2015-07" db="EMBL/GenBank/DDBJ databases">
        <authorList>
            <consortium name="Consortium for Microbial Forensics and Genomics (microFORGE)"/>
            <person name="Knight B.M."/>
            <person name="Roberts D.P."/>
            <person name="Lin D."/>
            <person name="Hari K."/>
            <person name="Fletcher J."/>
            <person name="Melcher U."/>
            <person name="Blagden T."/>
            <person name="Winegar R.A."/>
        </authorList>
    </citation>
    <scope>NUCLEOTIDE SEQUENCE [LARGE SCALE GENOMIC DNA]</scope>
    <source>
        <strain evidence="3">DSM 23493</strain>
    </source>
</reference>
<gene>
    <name evidence="2" type="ORF">ACZ11_05760</name>
</gene>
<dbReference type="PATRIC" id="fig|582475.4.peg.596"/>
<feature type="region of interest" description="Disordered" evidence="1">
    <location>
        <begin position="248"/>
        <end position="289"/>
    </location>
</feature>
<feature type="compositionally biased region" description="Basic and acidic residues" evidence="1">
    <location>
        <begin position="110"/>
        <end position="128"/>
    </location>
</feature>
<evidence type="ECO:0008006" key="4">
    <source>
        <dbReference type="Google" id="ProtNLM"/>
    </source>
</evidence>
<sequence length="289" mass="33948">MSDNFFFPVFTGLLEPEHVEKIGSAIWEFLWLISKVTKEVVENDETIGIVLGGRPVKNIEMSESLGYSLAKVERNISTLKKHGYITTKRTPYGNIFKVKNSKKFYKNRTLKNDGSESRKPSDLEREPSNLMERTLRFEGCNKDIKDIKDINTTRQKKYDEDSTYFKMAIYFHEKVSEVANEAGISHLIKKSNMQTWANDMRKLIEIDQVDKHQAKQVMDWVTQDSFWKTNVLSAKKLRERFMELAIKMNADKKPSQPKQKPQYDPRDKEIEFQRWIQDGNDPNDFDWSD</sequence>
<name>A0A0K9FB72_9BACI</name>
<comment type="caution">
    <text evidence="2">The sequence shown here is derived from an EMBL/GenBank/DDBJ whole genome shotgun (WGS) entry which is preliminary data.</text>
</comment>
<dbReference type="RefSeq" id="WP_236690787.1">
    <property type="nucleotide sequence ID" value="NZ_LFXJ01000005.1"/>
</dbReference>
<protein>
    <recommendedName>
        <fullName evidence="4">Replication protein</fullName>
    </recommendedName>
</protein>